<keyword evidence="5 9" id="KW-0256">Endoplasmic reticulum</keyword>
<dbReference type="InterPro" id="IPR009582">
    <property type="entry name" value="Spc2/SPCS2"/>
</dbReference>
<dbReference type="GO" id="GO:0006465">
    <property type="term" value="P:signal peptide processing"/>
    <property type="evidence" value="ECO:0007669"/>
    <property type="project" value="UniProtKB-UniRule"/>
</dbReference>
<evidence type="ECO:0000256" key="1">
    <source>
        <dbReference type="ARBA" id="ARBA00004477"/>
    </source>
</evidence>
<gene>
    <name evidence="10" type="primary">AlNc14C25G2504</name>
    <name evidence="10" type="ORF">ALNC14_029030</name>
</gene>
<dbReference type="PANTHER" id="PTHR13085:SF0">
    <property type="entry name" value="SIGNAL PEPTIDASE COMPLEX SUBUNIT 2"/>
    <property type="match status" value="1"/>
</dbReference>
<evidence type="ECO:0000256" key="4">
    <source>
        <dbReference type="ARBA" id="ARBA00022692"/>
    </source>
</evidence>
<comment type="similarity">
    <text evidence="2 9">Belongs to the SPCS2 family.</text>
</comment>
<accession>F0W6L5</accession>
<feature type="transmembrane region" description="Helical" evidence="9">
    <location>
        <begin position="75"/>
        <end position="95"/>
    </location>
</feature>
<dbReference type="GO" id="GO:0045047">
    <property type="term" value="P:protein targeting to ER"/>
    <property type="evidence" value="ECO:0007669"/>
    <property type="project" value="TreeGrafter"/>
</dbReference>
<dbReference type="GO" id="GO:0008233">
    <property type="term" value="F:peptidase activity"/>
    <property type="evidence" value="ECO:0007669"/>
    <property type="project" value="UniProtKB-UniRule"/>
</dbReference>
<evidence type="ECO:0000256" key="6">
    <source>
        <dbReference type="ARBA" id="ARBA00022989"/>
    </source>
</evidence>
<comment type="subcellular location">
    <subcellularLocation>
        <location evidence="1 9">Endoplasmic reticulum membrane</location>
        <topology evidence="1 9">Multi-pass membrane protein</topology>
    </subcellularLocation>
</comment>
<sequence length="179" mass="20726">MSKQKDPEHTETGDQCAVKNLLDDTVKDVVSDSSRFNVDYKADNFKLFLLTISCVIAAIAHFFKDYRYITESTITLGCIASFFFLQGVLVCMSYWTGDTLIECYTKNGEGPIWIRTSFPIGEDHYCVVIQDRKRQRKAKQKLYVGDFFDYEGYFDQKGFESAFRSILNSFDKKEIKKTK</sequence>
<keyword evidence="4 9" id="KW-0812">Transmembrane</keyword>
<evidence type="ECO:0000313" key="10">
    <source>
        <dbReference type="EMBL" id="CCA16760.1"/>
    </source>
</evidence>
<evidence type="ECO:0000256" key="2">
    <source>
        <dbReference type="ARBA" id="ARBA00007324"/>
    </source>
</evidence>
<dbReference type="PANTHER" id="PTHR13085">
    <property type="entry name" value="MICROSOMAL SIGNAL PEPTIDASE 25 KDA SUBUNIT"/>
    <property type="match status" value="1"/>
</dbReference>
<feature type="transmembrane region" description="Helical" evidence="9">
    <location>
        <begin position="45"/>
        <end position="63"/>
    </location>
</feature>
<reference evidence="10" key="1">
    <citation type="journal article" date="2011" name="PLoS Biol.">
        <title>Gene gain and loss during evolution of obligate parasitism in the white rust pathogen of Arabidopsis thaliana.</title>
        <authorList>
            <person name="Kemen E."/>
            <person name="Gardiner A."/>
            <person name="Schultz-Larsen T."/>
            <person name="Kemen A.C."/>
            <person name="Balmuth A.L."/>
            <person name="Robert-Seilaniantz A."/>
            <person name="Bailey K."/>
            <person name="Holub E."/>
            <person name="Studholme D.J."/>
            <person name="Maclean D."/>
            <person name="Jones J.D."/>
        </authorList>
    </citation>
    <scope>NUCLEOTIDE SEQUENCE</scope>
</reference>
<evidence type="ECO:0000256" key="3">
    <source>
        <dbReference type="ARBA" id="ARBA00017057"/>
    </source>
</evidence>
<dbReference type="GO" id="GO:0005787">
    <property type="term" value="C:signal peptidase complex"/>
    <property type="evidence" value="ECO:0007669"/>
    <property type="project" value="UniProtKB-UniRule"/>
</dbReference>
<keyword evidence="7 9" id="KW-0472">Membrane</keyword>
<dbReference type="Pfam" id="PF06703">
    <property type="entry name" value="SPC25"/>
    <property type="match status" value="1"/>
</dbReference>
<dbReference type="EMBL" id="FR824070">
    <property type="protein sequence ID" value="CCA16760.1"/>
    <property type="molecule type" value="Genomic_DNA"/>
</dbReference>
<evidence type="ECO:0000256" key="5">
    <source>
        <dbReference type="ARBA" id="ARBA00022824"/>
    </source>
</evidence>
<organism evidence="10">
    <name type="scientific">Albugo laibachii Nc14</name>
    <dbReference type="NCBI Taxonomy" id="890382"/>
    <lineage>
        <taxon>Eukaryota</taxon>
        <taxon>Sar</taxon>
        <taxon>Stramenopiles</taxon>
        <taxon>Oomycota</taxon>
        <taxon>Peronosporomycetes</taxon>
        <taxon>Albuginales</taxon>
        <taxon>Albuginaceae</taxon>
        <taxon>Albugo</taxon>
    </lineage>
</organism>
<dbReference type="AlphaFoldDB" id="F0W6L5"/>
<proteinExistence type="inferred from homology"/>
<comment type="function">
    <text evidence="8 9">Component of the signal peptidase complex (SPC) which catalyzes the cleavage of N-terminal signal sequences from nascent proteins as they are translocated into the lumen of the endoplasmic reticulum. Enhances the enzymatic activity of SPC and facilitates the interactions between different components of the translocation site.</text>
</comment>
<evidence type="ECO:0000256" key="7">
    <source>
        <dbReference type="ARBA" id="ARBA00023136"/>
    </source>
</evidence>
<protein>
    <recommendedName>
        <fullName evidence="3 9">Signal peptidase complex subunit 2</fullName>
    </recommendedName>
</protein>
<dbReference type="HOGENOM" id="CLU_1405062_0_0_1"/>
<evidence type="ECO:0000256" key="8">
    <source>
        <dbReference type="ARBA" id="ARBA00045608"/>
    </source>
</evidence>
<evidence type="ECO:0000256" key="9">
    <source>
        <dbReference type="RuleBase" id="RU368033"/>
    </source>
</evidence>
<keyword evidence="6 9" id="KW-1133">Transmembrane helix</keyword>
<name>F0W6L5_9STRA</name>
<reference evidence="10" key="2">
    <citation type="submission" date="2011-02" db="EMBL/GenBank/DDBJ databases">
        <authorList>
            <person name="MacLean D."/>
        </authorList>
    </citation>
    <scope>NUCLEOTIDE SEQUENCE</scope>
</reference>